<evidence type="ECO:0000256" key="1">
    <source>
        <dbReference type="ARBA" id="ARBA00004613"/>
    </source>
</evidence>
<sequence length="192" mass="20826">MQGNAQPGRVGAFIPQCKENGEFEEKQCWGSTGYCWCVDKDGQEILGTKIRGDPDCSNAGKTKCQLMQGNAQPGRVGAFIPQCKENGEFEEKQCWGSTGYCWCVDKDGQEILGTKIRGDPDCSNSRVRKALTLCQYQQTIVINIPGSCGPPSCNDDGSFADVQCCASTGYCHCVDKNGKEIVGTKQRGRPSC</sequence>
<comment type="subcellular location">
    <subcellularLocation>
        <location evidence="1">Secreted</location>
    </subcellularLocation>
</comment>
<keyword evidence="2" id="KW-0964">Secreted</keyword>
<dbReference type="SMART" id="SM00211">
    <property type="entry name" value="TY"/>
    <property type="match status" value="3"/>
</dbReference>
<organism evidence="7 8">
    <name type="scientific">Exaiptasia diaphana</name>
    <name type="common">Tropical sea anemone</name>
    <name type="synonym">Aiptasia pulchella</name>
    <dbReference type="NCBI Taxonomy" id="2652724"/>
    <lineage>
        <taxon>Eukaryota</taxon>
        <taxon>Metazoa</taxon>
        <taxon>Cnidaria</taxon>
        <taxon>Anthozoa</taxon>
        <taxon>Hexacorallia</taxon>
        <taxon>Actiniaria</taxon>
        <taxon>Aiptasiidae</taxon>
        <taxon>Exaiptasia</taxon>
    </lineage>
</organism>
<dbReference type="OrthoDB" id="5989649at2759"/>
<dbReference type="GO" id="GO:0005615">
    <property type="term" value="C:extracellular space"/>
    <property type="evidence" value="ECO:0007669"/>
    <property type="project" value="TreeGrafter"/>
</dbReference>
<comment type="caution">
    <text evidence="5">Lacks conserved residue(s) required for the propagation of feature annotation.</text>
</comment>
<keyword evidence="8" id="KW-1185">Reference proteome</keyword>
<keyword evidence="4 5" id="KW-1015">Disulfide bond</keyword>
<dbReference type="AlphaFoldDB" id="A0A913XGM9"/>
<dbReference type="PANTHER" id="PTHR12352">
    <property type="entry name" value="SECRETED MODULAR CALCIUM-BINDING PROTEIN"/>
    <property type="match status" value="1"/>
</dbReference>
<reference evidence="7" key="1">
    <citation type="submission" date="2022-11" db="UniProtKB">
        <authorList>
            <consortium name="EnsemblMetazoa"/>
        </authorList>
    </citation>
    <scope>IDENTIFICATION</scope>
</reference>
<evidence type="ECO:0000256" key="5">
    <source>
        <dbReference type="PROSITE-ProRule" id="PRU00500"/>
    </source>
</evidence>
<feature type="disulfide bond" evidence="5">
    <location>
        <begin position="28"/>
        <end position="35"/>
    </location>
</feature>
<dbReference type="InterPro" id="IPR051950">
    <property type="entry name" value="Dev_reg/Prot_inhib"/>
</dbReference>
<keyword evidence="3" id="KW-0677">Repeat</keyword>
<protein>
    <recommendedName>
        <fullName evidence="6">Thyroglobulin type-1 domain-containing protein</fullName>
    </recommendedName>
</protein>
<evidence type="ECO:0000256" key="4">
    <source>
        <dbReference type="ARBA" id="ARBA00023157"/>
    </source>
</evidence>
<dbReference type="InterPro" id="IPR000716">
    <property type="entry name" value="Thyroglobulin_1"/>
</dbReference>
<dbReference type="RefSeq" id="XP_020903926.1">
    <property type="nucleotide sequence ID" value="XM_021048267.1"/>
</dbReference>
<feature type="domain" description="Thyroglobulin type-1" evidence="6">
    <location>
        <begin position="61"/>
        <end position="122"/>
    </location>
</feature>
<evidence type="ECO:0000259" key="6">
    <source>
        <dbReference type="PROSITE" id="PS51162"/>
    </source>
</evidence>
<dbReference type="PANTHER" id="PTHR12352:SF3">
    <property type="entry name" value="NIDOGEN-2"/>
    <property type="match status" value="1"/>
</dbReference>
<name>A0A913XGM9_EXADI</name>
<feature type="domain" description="Thyroglobulin type-1" evidence="6">
    <location>
        <begin position="131"/>
        <end position="192"/>
    </location>
</feature>
<feature type="disulfide bond" evidence="5">
    <location>
        <begin position="134"/>
        <end position="153"/>
    </location>
</feature>
<feature type="disulfide bond" evidence="5">
    <location>
        <begin position="94"/>
        <end position="101"/>
    </location>
</feature>
<feature type="disulfide bond" evidence="5">
    <location>
        <begin position="64"/>
        <end position="83"/>
    </location>
</feature>
<evidence type="ECO:0000313" key="8">
    <source>
        <dbReference type="Proteomes" id="UP000887567"/>
    </source>
</evidence>
<dbReference type="PROSITE" id="PS00484">
    <property type="entry name" value="THYROGLOBULIN_1_1"/>
    <property type="match status" value="2"/>
</dbReference>
<feature type="domain" description="Thyroglobulin type-1" evidence="6">
    <location>
        <begin position="1"/>
        <end position="56"/>
    </location>
</feature>
<dbReference type="GeneID" id="110242307"/>
<dbReference type="KEGG" id="epa:110242307"/>
<dbReference type="SUPFAM" id="SSF57610">
    <property type="entry name" value="Thyroglobulin type-1 domain"/>
    <property type="match status" value="3"/>
</dbReference>
<feature type="disulfide bond" evidence="5">
    <location>
        <begin position="164"/>
        <end position="171"/>
    </location>
</feature>
<evidence type="ECO:0000256" key="3">
    <source>
        <dbReference type="ARBA" id="ARBA00022737"/>
    </source>
</evidence>
<dbReference type="PROSITE" id="PS51162">
    <property type="entry name" value="THYROGLOBULIN_1_2"/>
    <property type="match status" value="3"/>
</dbReference>
<accession>A0A913XGM9</accession>
<dbReference type="InterPro" id="IPR036857">
    <property type="entry name" value="Thyroglobulin_1_sf"/>
</dbReference>
<dbReference type="CDD" id="cd00191">
    <property type="entry name" value="TY"/>
    <property type="match status" value="3"/>
</dbReference>
<proteinExistence type="predicted"/>
<dbReference type="Pfam" id="PF00086">
    <property type="entry name" value="Thyroglobulin_1"/>
    <property type="match status" value="3"/>
</dbReference>
<dbReference type="OMA" id="FIPQCED"/>
<dbReference type="Proteomes" id="UP000887567">
    <property type="component" value="Unplaced"/>
</dbReference>
<evidence type="ECO:0000256" key="2">
    <source>
        <dbReference type="ARBA" id="ARBA00022525"/>
    </source>
</evidence>
<dbReference type="EnsemblMetazoa" id="XM_021048267.1">
    <property type="protein sequence ID" value="XP_020903926.1"/>
    <property type="gene ID" value="LOC110242307"/>
</dbReference>
<dbReference type="Gene3D" id="4.10.800.10">
    <property type="entry name" value="Thyroglobulin type-1"/>
    <property type="match status" value="3"/>
</dbReference>
<evidence type="ECO:0000313" key="7">
    <source>
        <dbReference type="EnsemblMetazoa" id="XP_020903926.1"/>
    </source>
</evidence>